<accession>A0ABX7PHV9</accession>
<name>A0ABX7PHV9_9ACTN</name>
<proteinExistence type="predicted"/>
<gene>
    <name evidence="1" type="ORF">CFH99_07920</name>
</gene>
<dbReference type="RefSeq" id="WP_207009788.1">
    <property type="nucleotide sequence ID" value="NZ_CP022295.1"/>
</dbReference>
<organism evidence="1 2">
    <name type="scientific">Nocardioides aromaticivorans</name>
    <dbReference type="NCBI Taxonomy" id="200618"/>
    <lineage>
        <taxon>Bacteria</taxon>
        <taxon>Bacillati</taxon>
        <taxon>Actinomycetota</taxon>
        <taxon>Actinomycetes</taxon>
        <taxon>Propionibacteriales</taxon>
        <taxon>Nocardioidaceae</taxon>
        <taxon>Nocardioides</taxon>
    </lineage>
</organism>
<protein>
    <submittedName>
        <fullName evidence="1">Uncharacterized protein</fullName>
    </submittedName>
</protein>
<dbReference type="EMBL" id="CP022295">
    <property type="protein sequence ID" value="QSR25548.1"/>
    <property type="molecule type" value="Genomic_DNA"/>
</dbReference>
<sequence>MSVYAEPITGDHQALLTDGIPTVSASETAIATDAPAARRYLARHNALDLADMLGIGEIA</sequence>
<evidence type="ECO:0000313" key="2">
    <source>
        <dbReference type="Proteomes" id="UP000662818"/>
    </source>
</evidence>
<evidence type="ECO:0000313" key="1">
    <source>
        <dbReference type="EMBL" id="QSR25548.1"/>
    </source>
</evidence>
<dbReference type="Proteomes" id="UP000662818">
    <property type="component" value="Chromosome"/>
</dbReference>
<keyword evidence="2" id="KW-1185">Reference proteome</keyword>
<reference evidence="1 2" key="1">
    <citation type="submission" date="2017-06" db="EMBL/GenBank/DDBJ databases">
        <title>Complete Genome Sequence of the Soil Carbazole-Degrading Bacterium Nocardioides aromaticivorans IC177.</title>
        <authorList>
            <person name="Vejarano F."/>
            <person name="Suzuki-Minakuchi C."/>
            <person name="Ohtsubo Y."/>
            <person name="Tsuda M."/>
            <person name="Okada K."/>
            <person name="Nojiri H."/>
        </authorList>
    </citation>
    <scope>NUCLEOTIDE SEQUENCE [LARGE SCALE GENOMIC DNA]</scope>
    <source>
        <strain evidence="1 2">IC177</strain>
    </source>
</reference>